<dbReference type="EMBL" id="LODT01000041">
    <property type="protein sequence ID" value="KYQ89313.1"/>
    <property type="molecule type" value="Genomic_DNA"/>
</dbReference>
<evidence type="ECO:0000313" key="7">
    <source>
        <dbReference type="Proteomes" id="UP000076078"/>
    </source>
</evidence>
<sequence>MIPISLSSVCEYNTPTSSTITLSNNSTSNNNNNNNNSNSSSLNNSQNSITFSPLNNQNNINSSTDNIDNFIPIQLKFRPCLLLSKEYQICNTTYTKKKDNPLSHLYDNPTTSQSPLLQSSEDNISNTISFDQLKSPSIHSSTSSLPIDNEQTSNSINFEMENENIINNSNNSNSINISQTSSSSSIHPQMLKKRSVSFSAKNLNLLSHQVAGQAPLLKLPDGKILKPLVPAEYQFYESMINHHREFKDFTPTFHGVLDLKNIDFQFLEESFKSHPLHSFDFNHWKNKIISLPKDYQNLYIKIEDLTYLCKYPCILDLKMGTRQYGSEATMEKIKKMDEKCRNTTSATMGFRVCGLKVYDQKNSVYSNFDKFFGRKLTDADVPSIICKFIDNGLRHRNEILTGISKRLYQLISLFEQQQCFKFYGSSLLLIYDGQSTNLQDAKINIKMVDFANCTPTCVDKLKQQQQLQPPQQSPIVQPQPLPTSSSSIPISPLLSSSSTSINNNTCNNKDLDEGYLFGLKNLLKIINNLIQISNTTNGDTI</sequence>
<dbReference type="FunCoup" id="A0A151Z5S9">
    <property type="interactions" value="28"/>
</dbReference>
<keyword evidence="2 4" id="KW-0808">Transferase</keyword>
<evidence type="ECO:0000256" key="1">
    <source>
        <dbReference type="ARBA" id="ARBA00007374"/>
    </source>
</evidence>
<dbReference type="Pfam" id="PF03770">
    <property type="entry name" value="IPK"/>
    <property type="match status" value="1"/>
</dbReference>
<dbReference type="GO" id="GO:0005634">
    <property type="term" value="C:nucleus"/>
    <property type="evidence" value="ECO:0007669"/>
    <property type="project" value="TreeGrafter"/>
</dbReference>
<accession>A0A151Z5S9</accession>
<feature type="region of interest" description="Disordered" evidence="5">
    <location>
        <begin position="468"/>
        <end position="487"/>
    </location>
</feature>
<dbReference type="Gene3D" id="3.30.470.160">
    <property type="entry name" value="Inositol polyphosphate kinase"/>
    <property type="match status" value="1"/>
</dbReference>
<dbReference type="SUPFAM" id="SSF56104">
    <property type="entry name" value="SAICAR synthase-like"/>
    <property type="match status" value="1"/>
</dbReference>
<proteinExistence type="inferred from homology"/>
<dbReference type="InParanoid" id="A0A151Z5S9"/>
<comment type="caution">
    <text evidence="6">The sequence shown here is derived from an EMBL/GenBank/DDBJ whole genome shotgun (WGS) entry which is preliminary data.</text>
</comment>
<evidence type="ECO:0000256" key="4">
    <source>
        <dbReference type="RuleBase" id="RU363090"/>
    </source>
</evidence>
<dbReference type="GO" id="GO:0032958">
    <property type="term" value="P:inositol phosphate biosynthetic process"/>
    <property type="evidence" value="ECO:0007669"/>
    <property type="project" value="InterPro"/>
</dbReference>
<dbReference type="AlphaFoldDB" id="A0A151Z5S9"/>
<reference evidence="6 7" key="1">
    <citation type="submission" date="2015-12" db="EMBL/GenBank/DDBJ databases">
        <title>Dictyostelia acquired genes for synthesis and detection of signals that induce cell-type specialization by lateral gene transfer from prokaryotes.</title>
        <authorList>
            <person name="Gloeckner G."/>
            <person name="Schaap P."/>
        </authorList>
    </citation>
    <scope>NUCLEOTIDE SEQUENCE [LARGE SCALE GENOMIC DNA]</scope>
    <source>
        <strain evidence="6 7">TK</strain>
    </source>
</reference>
<dbReference type="PANTHER" id="PTHR12400">
    <property type="entry name" value="INOSITOL POLYPHOSPHATE KINASE"/>
    <property type="match status" value="1"/>
</dbReference>
<evidence type="ECO:0000256" key="3">
    <source>
        <dbReference type="ARBA" id="ARBA00022777"/>
    </source>
</evidence>
<feature type="region of interest" description="Disordered" evidence="5">
    <location>
        <begin position="21"/>
        <end position="57"/>
    </location>
</feature>
<dbReference type="OrthoDB" id="18995at2759"/>
<dbReference type="Proteomes" id="UP000076078">
    <property type="component" value="Unassembled WGS sequence"/>
</dbReference>
<evidence type="ECO:0000256" key="2">
    <source>
        <dbReference type="ARBA" id="ARBA00022679"/>
    </source>
</evidence>
<dbReference type="STRING" id="361077.A0A151Z5S9"/>
<dbReference type="OMA" id="KINIKMV"/>
<evidence type="ECO:0000256" key="5">
    <source>
        <dbReference type="SAM" id="MobiDB-lite"/>
    </source>
</evidence>
<keyword evidence="3 4" id="KW-0418">Kinase</keyword>
<dbReference type="GO" id="GO:0000828">
    <property type="term" value="F:inositol hexakisphosphate kinase activity"/>
    <property type="evidence" value="ECO:0007669"/>
    <property type="project" value="TreeGrafter"/>
</dbReference>
<dbReference type="EC" id="2.7.-.-" evidence="4"/>
<dbReference type="InterPro" id="IPR038286">
    <property type="entry name" value="IPK_sf"/>
</dbReference>
<comment type="similarity">
    <text evidence="1 4">Belongs to the inositol phosphokinase (IPK) family.</text>
</comment>
<keyword evidence="7" id="KW-1185">Reference proteome</keyword>
<name>A0A151Z5S9_TIELA</name>
<protein>
    <recommendedName>
        <fullName evidence="4">Kinase</fullName>
        <ecNumber evidence="4">2.7.-.-</ecNumber>
    </recommendedName>
</protein>
<dbReference type="GO" id="GO:0046854">
    <property type="term" value="P:phosphatidylinositol phosphate biosynthetic process"/>
    <property type="evidence" value="ECO:0007669"/>
    <property type="project" value="TreeGrafter"/>
</dbReference>
<gene>
    <name evidence="6" type="ORF">DLAC_09972</name>
</gene>
<evidence type="ECO:0000313" key="6">
    <source>
        <dbReference type="EMBL" id="KYQ89313.1"/>
    </source>
</evidence>
<organism evidence="6 7">
    <name type="scientific">Tieghemostelium lacteum</name>
    <name type="common">Slime mold</name>
    <name type="synonym">Dictyostelium lacteum</name>
    <dbReference type="NCBI Taxonomy" id="361077"/>
    <lineage>
        <taxon>Eukaryota</taxon>
        <taxon>Amoebozoa</taxon>
        <taxon>Evosea</taxon>
        <taxon>Eumycetozoa</taxon>
        <taxon>Dictyostelia</taxon>
        <taxon>Dictyosteliales</taxon>
        <taxon>Raperosteliaceae</taxon>
        <taxon>Tieghemostelium</taxon>
    </lineage>
</organism>
<dbReference type="GO" id="GO:0005737">
    <property type="term" value="C:cytoplasm"/>
    <property type="evidence" value="ECO:0007669"/>
    <property type="project" value="TreeGrafter"/>
</dbReference>
<dbReference type="InterPro" id="IPR005522">
    <property type="entry name" value="IPK"/>
</dbReference>
<dbReference type="PANTHER" id="PTHR12400:SF74">
    <property type="entry name" value="KINASE"/>
    <property type="match status" value="1"/>
</dbReference>